<protein>
    <recommendedName>
        <fullName evidence="4">Translation initiation factor 3 N-terminal domain-containing protein</fullName>
    </recommendedName>
</protein>
<name>T1K2I9_TETUR</name>
<reference evidence="3" key="1">
    <citation type="submission" date="2011-08" db="EMBL/GenBank/DDBJ databases">
        <authorList>
            <person name="Rombauts S."/>
        </authorList>
    </citation>
    <scope>NUCLEOTIDE SEQUENCE</scope>
    <source>
        <strain evidence="3">London</strain>
    </source>
</reference>
<sequence length="255" mass="29249">MNFMKAAYRCTILNETLKVAQNQMRCLQVSKALLSTKRAGKASNSELIRLYDSSGQVIGTKSKQEAENIAKKNGFTLVPMEILGKPKFPEFQLKPRHEESVIFGDEKDEDLNDKQEPEKTSTEPRRPKEIKRITFETSIASADLKVKMDSINNWITKNKEVHLIVQGQTGTSMDTFFKKISEKLVEEVRILHKKQKGNNLKLIMDKNPKFVSTHSPDDSSEKDRKYSSDDYEIDPELLKNDVELEKLLSKNKKVK</sequence>
<dbReference type="GO" id="GO:0006413">
    <property type="term" value="P:translational initiation"/>
    <property type="evidence" value="ECO:0007669"/>
    <property type="project" value="InterPro"/>
</dbReference>
<feature type="region of interest" description="Disordered" evidence="1">
    <location>
        <begin position="102"/>
        <end position="129"/>
    </location>
</feature>
<dbReference type="EMBL" id="CAEY01001363">
    <property type="status" value="NOT_ANNOTATED_CDS"/>
    <property type="molecule type" value="Genomic_DNA"/>
</dbReference>
<dbReference type="AlphaFoldDB" id="T1K2I9"/>
<dbReference type="Proteomes" id="UP000015104">
    <property type="component" value="Unassembled WGS sequence"/>
</dbReference>
<reference evidence="2" key="2">
    <citation type="submission" date="2015-06" db="UniProtKB">
        <authorList>
            <consortium name="EnsemblMetazoa"/>
        </authorList>
    </citation>
    <scope>IDENTIFICATION</scope>
</reference>
<dbReference type="Gene3D" id="3.30.110.10">
    <property type="entry name" value="Translation initiation factor 3 (IF-3), C-terminal domain"/>
    <property type="match status" value="1"/>
</dbReference>
<dbReference type="SUPFAM" id="SSF55200">
    <property type="entry name" value="Translation initiation factor IF3, C-terminal domain"/>
    <property type="match status" value="1"/>
</dbReference>
<organism evidence="2 3">
    <name type="scientific">Tetranychus urticae</name>
    <name type="common">Two-spotted spider mite</name>
    <dbReference type="NCBI Taxonomy" id="32264"/>
    <lineage>
        <taxon>Eukaryota</taxon>
        <taxon>Metazoa</taxon>
        <taxon>Ecdysozoa</taxon>
        <taxon>Arthropoda</taxon>
        <taxon>Chelicerata</taxon>
        <taxon>Arachnida</taxon>
        <taxon>Acari</taxon>
        <taxon>Acariformes</taxon>
        <taxon>Trombidiformes</taxon>
        <taxon>Prostigmata</taxon>
        <taxon>Eleutherengona</taxon>
        <taxon>Raphignathae</taxon>
        <taxon>Tetranychoidea</taxon>
        <taxon>Tetranychidae</taxon>
        <taxon>Tetranychus</taxon>
    </lineage>
</organism>
<keyword evidence="3" id="KW-1185">Reference proteome</keyword>
<evidence type="ECO:0000256" key="1">
    <source>
        <dbReference type="SAM" id="MobiDB-lite"/>
    </source>
</evidence>
<dbReference type="HOGENOM" id="CLU_1091185_0_0_1"/>
<feature type="region of interest" description="Disordered" evidence="1">
    <location>
        <begin position="203"/>
        <end position="229"/>
    </location>
</feature>
<evidence type="ECO:0000313" key="3">
    <source>
        <dbReference type="Proteomes" id="UP000015104"/>
    </source>
</evidence>
<evidence type="ECO:0000313" key="2">
    <source>
        <dbReference type="EnsemblMetazoa" id="tetur04g05190.1"/>
    </source>
</evidence>
<dbReference type="EnsemblMetazoa" id="tetur04g05190.1">
    <property type="protein sequence ID" value="tetur04g05190.1"/>
    <property type="gene ID" value="tetur04g05190"/>
</dbReference>
<dbReference type="InterPro" id="IPR036788">
    <property type="entry name" value="T_IF-3_C_sf"/>
</dbReference>
<accession>T1K2I9</accession>
<feature type="compositionally biased region" description="Basic and acidic residues" evidence="1">
    <location>
        <begin position="112"/>
        <end position="129"/>
    </location>
</feature>
<feature type="compositionally biased region" description="Basic and acidic residues" evidence="1">
    <location>
        <begin position="215"/>
        <end position="228"/>
    </location>
</feature>
<evidence type="ECO:0008006" key="4">
    <source>
        <dbReference type="Google" id="ProtNLM"/>
    </source>
</evidence>
<proteinExistence type="predicted"/>